<evidence type="ECO:0000256" key="2">
    <source>
        <dbReference type="SAM" id="Phobius"/>
    </source>
</evidence>
<feature type="transmembrane region" description="Helical" evidence="2">
    <location>
        <begin position="138"/>
        <end position="157"/>
    </location>
</feature>
<feature type="region of interest" description="Disordered" evidence="1">
    <location>
        <begin position="56"/>
        <end position="77"/>
    </location>
</feature>
<keyword evidence="2" id="KW-1133">Transmembrane helix</keyword>
<dbReference type="Pfam" id="PF14020">
    <property type="entry name" value="DUF4236"/>
    <property type="match status" value="1"/>
</dbReference>
<accession>A0ABQ1SZE4</accession>
<protein>
    <submittedName>
        <fullName evidence="4">Membrane protein</fullName>
    </submittedName>
</protein>
<name>A0ABQ1SZE4_9GAMM</name>
<feature type="transmembrane region" description="Helical" evidence="2">
    <location>
        <begin position="116"/>
        <end position="132"/>
    </location>
</feature>
<dbReference type="Proteomes" id="UP000606498">
    <property type="component" value="Unassembled WGS sequence"/>
</dbReference>
<keyword evidence="2" id="KW-0472">Membrane</keyword>
<evidence type="ECO:0000313" key="5">
    <source>
        <dbReference type="Proteomes" id="UP000606498"/>
    </source>
</evidence>
<feature type="domain" description="DUF4236" evidence="3">
    <location>
        <begin position="3"/>
        <end position="53"/>
    </location>
</feature>
<gene>
    <name evidence="4" type="ORF">GCM10011520_06420</name>
</gene>
<comment type="caution">
    <text evidence="4">The sequence shown here is derived from an EMBL/GenBank/DDBJ whole genome shotgun (WGS) entry which is preliminary data.</text>
</comment>
<keyword evidence="2" id="KW-0812">Transmembrane</keyword>
<dbReference type="InterPro" id="IPR025330">
    <property type="entry name" value="DUF4236"/>
</dbReference>
<proteinExistence type="predicted"/>
<reference evidence="5" key="1">
    <citation type="journal article" date="2019" name="Int. J. Syst. Evol. Microbiol.">
        <title>The Global Catalogue of Microorganisms (GCM) 10K type strain sequencing project: providing services to taxonomists for standard genome sequencing and annotation.</title>
        <authorList>
            <consortium name="The Broad Institute Genomics Platform"/>
            <consortium name="The Broad Institute Genome Sequencing Center for Infectious Disease"/>
            <person name="Wu L."/>
            <person name="Ma J."/>
        </authorList>
    </citation>
    <scope>NUCLEOTIDE SEQUENCE [LARGE SCALE GENOMIC DNA]</scope>
    <source>
        <strain evidence="5">CGMCC 1.16033</strain>
    </source>
</reference>
<evidence type="ECO:0000259" key="3">
    <source>
        <dbReference type="Pfam" id="PF14020"/>
    </source>
</evidence>
<evidence type="ECO:0000256" key="1">
    <source>
        <dbReference type="SAM" id="MobiDB-lite"/>
    </source>
</evidence>
<keyword evidence="5" id="KW-1185">Reference proteome</keyword>
<dbReference type="EMBL" id="BMKO01000001">
    <property type="protein sequence ID" value="GGE68556.1"/>
    <property type="molecule type" value="Genomic_DNA"/>
</dbReference>
<dbReference type="RefSeq" id="WP_100142455.1">
    <property type="nucleotide sequence ID" value="NZ_BMKO01000001.1"/>
</dbReference>
<organism evidence="4 5">
    <name type="scientific">Shewanella carassii</name>
    <dbReference type="NCBI Taxonomy" id="1987584"/>
    <lineage>
        <taxon>Bacteria</taxon>
        <taxon>Pseudomonadati</taxon>
        <taxon>Pseudomonadota</taxon>
        <taxon>Gammaproteobacteria</taxon>
        <taxon>Alteromonadales</taxon>
        <taxon>Shewanellaceae</taxon>
        <taxon>Shewanella</taxon>
    </lineage>
</organism>
<sequence length="358" mass="39241">MGFYIRKAISVGPFRFNLSKSGVGVSAGVKGLRFGTGPRGNYVHMGSGGLYYRKTLPSGSTGRNQTPNSPELQQGNTEIEHEPLREIESAHITQMVDSSSADLVAEMNANRKKVRIWPFIAVLGAILTFIAFKSSETSTLALVIAVVSIALTVFASVKDSLRKTTVLFFELEPEIEALYQKLHDAFEQLSSSSSKWHVEAEGAVKDRKRNAGATSVIKRTSISLGIGNPPYVKTNVSIPFIPVGKQTLYFFPDKVLIFEPNGVGAVSYPNLRISVESTRFIEDGSVPRDAKVVDRTWKYVNKRGGPDKRFKDNCELPIALYEDLNFTSDTGLNERIEISRVGHGDGFSSAIAMLAKSI</sequence>
<feature type="compositionally biased region" description="Polar residues" evidence="1">
    <location>
        <begin position="57"/>
        <end position="77"/>
    </location>
</feature>
<evidence type="ECO:0000313" key="4">
    <source>
        <dbReference type="EMBL" id="GGE68556.1"/>
    </source>
</evidence>